<comment type="caution">
    <text evidence="2">The sequence shown here is derived from an EMBL/GenBank/DDBJ whole genome shotgun (WGS) entry which is preliminary data.</text>
</comment>
<sequence length="381" mass="40576">MAALDPKAMRQANAETVLGTLYEHSVVSLAQLTARTGLSRRTVELILTDLDERDWIQTHPPDPQATGRGRPARLFSFRDDAGMVLGVDIAHGHCAAAVADLRGVELARRVLPVRGEPGRAERLALAREAIAQALGAVGLRPGQIGAVGVATPGNVDDQGMVAVRLSMRDWMGVRLGAEFAADFDCPIHVENDAKLAALAELREGATPGADHMLWLMLEGRNNGLGIVVNGTPFRGVDGAAGEIFWAKALGLDDLMTSPLIGLGRLQPESRRAEAAALLARAHTGDPAALAEVHRFAAILTRALSTLSWMMAPRHIVLGGSLTWAFGDLLTTTVKALLTDAPPFVTVHRSALGDSAVIRGTIRTALDHFDWTTTTPVRLAPR</sequence>
<comment type="similarity">
    <text evidence="1">Belongs to the ROK (NagC/XylR) family.</text>
</comment>
<evidence type="ECO:0000256" key="1">
    <source>
        <dbReference type="ARBA" id="ARBA00006479"/>
    </source>
</evidence>
<evidence type="ECO:0000313" key="3">
    <source>
        <dbReference type="Proteomes" id="UP000331127"/>
    </source>
</evidence>
<evidence type="ECO:0000313" key="2">
    <source>
        <dbReference type="EMBL" id="GES14782.1"/>
    </source>
</evidence>
<dbReference type="InterPro" id="IPR036388">
    <property type="entry name" value="WH-like_DNA-bd_sf"/>
</dbReference>
<dbReference type="InterPro" id="IPR000600">
    <property type="entry name" value="ROK"/>
</dbReference>
<dbReference type="PANTHER" id="PTHR18964">
    <property type="entry name" value="ROK (REPRESSOR, ORF, KINASE) FAMILY"/>
    <property type="match status" value="1"/>
</dbReference>
<organism evidence="2 3">
    <name type="scientific">Acrocarpospora macrocephala</name>
    <dbReference type="NCBI Taxonomy" id="150177"/>
    <lineage>
        <taxon>Bacteria</taxon>
        <taxon>Bacillati</taxon>
        <taxon>Actinomycetota</taxon>
        <taxon>Actinomycetes</taxon>
        <taxon>Streptosporangiales</taxon>
        <taxon>Streptosporangiaceae</taxon>
        <taxon>Acrocarpospora</taxon>
    </lineage>
</organism>
<dbReference type="Gene3D" id="3.30.420.40">
    <property type="match status" value="4"/>
</dbReference>
<dbReference type="OrthoDB" id="37575at2"/>
<accession>A0A5M3X2F9</accession>
<protein>
    <submittedName>
        <fullName evidence="2">Transcriptional regulator</fullName>
    </submittedName>
</protein>
<dbReference type="CDD" id="cd23763">
    <property type="entry name" value="ASKHA_ATPase_ROK"/>
    <property type="match status" value="1"/>
</dbReference>
<name>A0A5M3X2F9_9ACTN</name>
<dbReference type="SUPFAM" id="SSF46785">
    <property type="entry name" value="Winged helix' DNA-binding domain"/>
    <property type="match status" value="1"/>
</dbReference>
<dbReference type="Gene3D" id="1.10.10.10">
    <property type="entry name" value="Winged helix-like DNA-binding domain superfamily/Winged helix DNA-binding domain"/>
    <property type="match status" value="1"/>
</dbReference>
<keyword evidence="3" id="KW-1185">Reference proteome</keyword>
<dbReference type="AlphaFoldDB" id="A0A5M3X2F9"/>
<gene>
    <name evidence="2" type="ORF">Amac_083790</name>
</gene>
<proteinExistence type="inferred from homology"/>
<dbReference type="EMBL" id="BLAE01000064">
    <property type="protein sequence ID" value="GES14782.1"/>
    <property type="molecule type" value="Genomic_DNA"/>
</dbReference>
<reference evidence="2 3" key="1">
    <citation type="submission" date="2019-10" db="EMBL/GenBank/DDBJ databases">
        <title>Whole genome shotgun sequence of Acrocarpospora macrocephala NBRC 16266.</title>
        <authorList>
            <person name="Ichikawa N."/>
            <person name="Kimura A."/>
            <person name="Kitahashi Y."/>
            <person name="Komaki H."/>
            <person name="Oguchi A."/>
        </authorList>
    </citation>
    <scope>NUCLEOTIDE SEQUENCE [LARGE SCALE GENOMIC DNA]</scope>
    <source>
        <strain evidence="2 3">NBRC 16266</strain>
    </source>
</reference>
<dbReference type="SUPFAM" id="SSF53067">
    <property type="entry name" value="Actin-like ATPase domain"/>
    <property type="match status" value="1"/>
</dbReference>
<dbReference type="RefSeq" id="WP_155359938.1">
    <property type="nucleotide sequence ID" value="NZ_BAAAHL010000007.1"/>
</dbReference>
<dbReference type="InterPro" id="IPR043129">
    <property type="entry name" value="ATPase_NBD"/>
</dbReference>
<dbReference type="Pfam" id="PF00480">
    <property type="entry name" value="ROK"/>
    <property type="match status" value="2"/>
</dbReference>
<dbReference type="Proteomes" id="UP000331127">
    <property type="component" value="Unassembled WGS sequence"/>
</dbReference>
<dbReference type="InterPro" id="IPR036390">
    <property type="entry name" value="WH_DNA-bd_sf"/>
</dbReference>
<dbReference type="PANTHER" id="PTHR18964:SF149">
    <property type="entry name" value="BIFUNCTIONAL UDP-N-ACETYLGLUCOSAMINE 2-EPIMERASE_N-ACETYLMANNOSAMINE KINASE"/>
    <property type="match status" value="1"/>
</dbReference>